<evidence type="ECO:0000256" key="3">
    <source>
        <dbReference type="SAM" id="SignalP"/>
    </source>
</evidence>
<keyword evidence="3" id="KW-0732">Signal</keyword>
<evidence type="ECO:0000313" key="5">
    <source>
        <dbReference type="Proteomes" id="UP001291623"/>
    </source>
</evidence>
<accession>A0AAE1QX53</accession>
<evidence type="ECO:0000256" key="2">
    <source>
        <dbReference type="ARBA" id="ARBA00023121"/>
    </source>
</evidence>
<keyword evidence="1" id="KW-0813">Transport</keyword>
<evidence type="ECO:0008006" key="6">
    <source>
        <dbReference type="Google" id="ProtNLM"/>
    </source>
</evidence>
<dbReference type="PANTHER" id="PTHR33214">
    <property type="entry name" value="BIFUNCTIONAL INHIBITOR/LIPID-TRANSFER PROTEIN/SEED STORAGE 2S ALBUMIN SUPERFAMILY PROTEIN"/>
    <property type="match status" value="1"/>
</dbReference>
<dbReference type="Proteomes" id="UP001291623">
    <property type="component" value="Unassembled WGS sequence"/>
</dbReference>
<dbReference type="InterPro" id="IPR036312">
    <property type="entry name" value="Bifun_inhib/LTP/seed_sf"/>
</dbReference>
<protein>
    <recommendedName>
        <fullName evidence="6">Bifunctional inhibitor/plant lipid transfer protein/seed storage helical domain-containing protein</fullName>
    </recommendedName>
</protein>
<keyword evidence="5" id="KW-1185">Reference proteome</keyword>
<sequence>MFLFVSLVLLGDQFLVIEAETCNVTELKHACISAFRSPSYPANSPCCKKLYEQKLCLCGYIKDPNLRSYINGPNVMVIRRKCKISAPTC</sequence>
<organism evidence="4 5">
    <name type="scientific">Anisodus tanguticus</name>
    <dbReference type="NCBI Taxonomy" id="243964"/>
    <lineage>
        <taxon>Eukaryota</taxon>
        <taxon>Viridiplantae</taxon>
        <taxon>Streptophyta</taxon>
        <taxon>Embryophyta</taxon>
        <taxon>Tracheophyta</taxon>
        <taxon>Spermatophyta</taxon>
        <taxon>Magnoliopsida</taxon>
        <taxon>eudicotyledons</taxon>
        <taxon>Gunneridae</taxon>
        <taxon>Pentapetalae</taxon>
        <taxon>asterids</taxon>
        <taxon>lamiids</taxon>
        <taxon>Solanales</taxon>
        <taxon>Solanaceae</taxon>
        <taxon>Solanoideae</taxon>
        <taxon>Hyoscyameae</taxon>
        <taxon>Anisodus</taxon>
    </lineage>
</organism>
<gene>
    <name evidence="4" type="ORF">RND71_040185</name>
</gene>
<feature type="signal peptide" evidence="3">
    <location>
        <begin position="1"/>
        <end position="19"/>
    </location>
</feature>
<comment type="caution">
    <text evidence="4">The sequence shown here is derived from an EMBL/GenBank/DDBJ whole genome shotgun (WGS) entry which is preliminary data.</text>
</comment>
<dbReference type="PANTHER" id="PTHR33214:SF44">
    <property type="entry name" value="NON-SPECIFIC LIPID TRANSFER PROTEIN GPI-ANCHORED 33"/>
    <property type="match status" value="1"/>
</dbReference>
<name>A0AAE1QX53_9SOLA</name>
<dbReference type="InterPro" id="IPR033872">
    <property type="entry name" value="nsLTP2"/>
</dbReference>
<feature type="chain" id="PRO_5042122383" description="Bifunctional inhibitor/plant lipid transfer protein/seed storage helical domain-containing protein" evidence="3">
    <location>
        <begin position="20"/>
        <end position="89"/>
    </location>
</feature>
<dbReference type="GO" id="GO:0008289">
    <property type="term" value="F:lipid binding"/>
    <property type="evidence" value="ECO:0007669"/>
    <property type="project" value="UniProtKB-KW"/>
</dbReference>
<keyword evidence="2" id="KW-0446">Lipid-binding</keyword>
<dbReference type="Gene3D" id="1.10.110.10">
    <property type="entry name" value="Plant lipid-transfer and hydrophobic proteins"/>
    <property type="match status" value="1"/>
</dbReference>
<evidence type="ECO:0000313" key="4">
    <source>
        <dbReference type="EMBL" id="KAK4341684.1"/>
    </source>
</evidence>
<reference evidence="4" key="1">
    <citation type="submission" date="2023-12" db="EMBL/GenBank/DDBJ databases">
        <title>Genome assembly of Anisodus tanguticus.</title>
        <authorList>
            <person name="Wang Y.-J."/>
        </authorList>
    </citation>
    <scope>NUCLEOTIDE SEQUENCE</scope>
    <source>
        <strain evidence="4">KB-2021</strain>
        <tissue evidence="4">Leaf</tissue>
    </source>
</reference>
<dbReference type="EMBL" id="JAVYJV010000022">
    <property type="protein sequence ID" value="KAK4341684.1"/>
    <property type="molecule type" value="Genomic_DNA"/>
</dbReference>
<evidence type="ECO:0000256" key="1">
    <source>
        <dbReference type="ARBA" id="ARBA00022448"/>
    </source>
</evidence>
<proteinExistence type="predicted"/>
<dbReference type="SUPFAM" id="SSF47699">
    <property type="entry name" value="Bifunctional inhibitor/lipid-transfer protein/seed storage 2S albumin"/>
    <property type="match status" value="1"/>
</dbReference>
<dbReference type="AlphaFoldDB" id="A0AAE1QX53"/>
<dbReference type="GO" id="GO:0006869">
    <property type="term" value="P:lipid transport"/>
    <property type="evidence" value="ECO:0007669"/>
    <property type="project" value="InterPro"/>
</dbReference>